<comment type="similarity">
    <text evidence="1">Belongs to the 'phage' integrase family.</text>
</comment>
<evidence type="ECO:0000256" key="4">
    <source>
        <dbReference type="ARBA" id="ARBA00023172"/>
    </source>
</evidence>
<evidence type="ECO:0000256" key="1">
    <source>
        <dbReference type="ARBA" id="ARBA00008857"/>
    </source>
</evidence>
<evidence type="ECO:0000313" key="7">
    <source>
        <dbReference type="Proteomes" id="UP000295030"/>
    </source>
</evidence>
<evidence type="ECO:0000313" key="6">
    <source>
        <dbReference type="EMBL" id="TCK27997.1"/>
    </source>
</evidence>
<dbReference type="RefSeq" id="WP_245516093.1">
    <property type="nucleotide sequence ID" value="NZ_SMFY01000002.1"/>
</dbReference>
<gene>
    <name evidence="6" type="ORF">EV667_1993</name>
</gene>
<accession>A0A4R1HYV8</accession>
<evidence type="ECO:0000256" key="2">
    <source>
        <dbReference type="ARBA" id="ARBA00022908"/>
    </source>
</evidence>
<dbReference type="PROSITE" id="PS51898">
    <property type="entry name" value="TYR_RECOMBINASE"/>
    <property type="match status" value="1"/>
</dbReference>
<evidence type="ECO:0000259" key="5">
    <source>
        <dbReference type="PROSITE" id="PS51898"/>
    </source>
</evidence>
<dbReference type="PANTHER" id="PTHR30629:SF2">
    <property type="entry name" value="PROPHAGE INTEGRASE INTS-RELATED"/>
    <property type="match status" value="1"/>
</dbReference>
<keyword evidence="3" id="KW-0238">DNA-binding</keyword>
<dbReference type="Gene3D" id="1.10.150.130">
    <property type="match status" value="1"/>
</dbReference>
<dbReference type="InterPro" id="IPR050808">
    <property type="entry name" value="Phage_Integrase"/>
</dbReference>
<dbReference type="InterPro" id="IPR053876">
    <property type="entry name" value="Phage_int_M"/>
</dbReference>
<dbReference type="Gene3D" id="3.30.160.390">
    <property type="entry name" value="Integrase, DNA-binding domain"/>
    <property type="match status" value="1"/>
</dbReference>
<reference evidence="6 7" key="1">
    <citation type="submission" date="2019-03" db="EMBL/GenBank/DDBJ databases">
        <title>Genomic Encyclopedia of Type Strains, Phase IV (KMG-IV): sequencing the most valuable type-strain genomes for metagenomic binning, comparative biology and taxonomic classification.</title>
        <authorList>
            <person name="Goeker M."/>
        </authorList>
    </citation>
    <scope>NUCLEOTIDE SEQUENCE [LARGE SCALE GENOMIC DNA]</scope>
    <source>
        <strain evidence="6 7">DSM 101</strain>
    </source>
</reference>
<protein>
    <submittedName>
        <fullName evidence="6">Site-specific recombinase XerD</fullName>
    </submittedName>
</protein>
<dbReference type="CDD" id="cd00801">
    <property type="entry name" value="INT_P4_C"/>
    <property type="match status" value="1"/>
</dbReference>
<evidence type="ECO:0000256" key="3">
    <source>
        <dbReference type="ARBA" id="ARBA00023125"/>
    </source>
</evidence>
<sequence length="412" mass="46948">MALTDIEVRKVQAREKPFKLADSGGLYMFVSPSGARLWRLKYRHAGKEKALAIGPYPAVGLAEARRERDLAKSSLKAGRDPVIDQRRRKEAAADRGFEKIAREWFEVKRRGWTPVHANDVITSLERDVFPEIGARDLTDIVPRDILNLLRLVEQRGAIETGHRLRQRIEDVFAFAMGMGVADDNPATVVAKALAPVVRGRQPAVETIEEAREVLKRAEATPAHPVTKLALRFLALTVVRPGVVITTPWEELDQIDAWDPVWRVPAARMKLRLEHKNDPRKDHLVPLPRQALDILAHLRKFSARSEFAFPNHRFAQRAMSENAIGYLLNRAGFHHRHVPHGWRATFSTIMNERNPADRHVIEAILAHVPENKVAAAYNRALYLDRRRELLQEWADMLLEGQARLGDIVKMPRR</sequence>
<dbReference type="InterPro" id="IPR011010">
    <property type="entry name" value="DNA_brk_join_enz"/>
</dbReference>
<dbReference type="Pfam" id="PF22022">
    <property type="entry name" value="Phage_int_M"/>
    <property type="match status" value="1"/>
</dbReference>
<proteinExistence type="inferred from homology"/>
<dbReference type="InterPro" id="IPR002104">
    <property type="entry name" value="Integrase_catalytic"/>
</dbReference>
<dbReference type="InterPro" id="IPR025166">
    <property type="entry name" value="Integrase_DNA_bind_dom"/>
</dbReference>
<organism evidence="6 7">
    <name type="scientific">Ancylobacter aquaticus</name>
    <dbReference type="NCBI Taxonomy" id="100"/>
    <lineage>
        <taxon>Bacteria</taxon>
        <taxon>Pseudomonadati</taxon>
        <taxon>Pseudomonadota</taxon>
        <taxon>Alphaproteobacteria</taxon>
        <taxon>Hyphomicrobiales</taxon>
        <taxon>Xanthobacteraceae</taxon>
        <taxon>Ancylobacter</taxon>
    </lineage>
</organism>
<feature type="domain" description="Tyr recombinase" evidence="5">
    <location>
        <begin position="200"/>
        <end position="390"/>
    </location>
</feature>
<dbReference type="Proteomes" id="UP000295030">
    <property type="component" value="Unassembled WGS sequence"/>
</dbReference>
<dbReference type="GO" id="GO:0003677">
    <property type="term" value="F:DNA binding"/>
    <property type="evidence" value="ECO:0007669"/>
    <property type="project" value="UniProtKB-KW"/>
</dbReference>
<dbReference type="GO" id="GO:0006310">
    <property type="term" value="P:DNA recombination"/>
    <property type="evidence" value="ECO:0007669"/>
    <property type="project" value="UniProtKB-KW"/>
</dbReference>
<dbReference type="Gene3D" id="1.10.443.10">
    <property type="entry name" value="Intergrase catalytic core"/>
    <property type="match status" value="1"/>
</dbReference>
<dbReference type="GO" id="GO:0015074">
    <property type="term" value="P:DNA integration"/>
    <property type="evidence" value="ECO:0007669"/>
    <property type="project" value="UniProtKB-KW"/>
</dbReference>
<dbReference type="InterPro" id="IPR010998">
    <property type="entry name" value="Integrase_recombinase_N"/>
</dbReference>
<dbReference type="InterPro" id="IPR013762">
    <property type="entry name" value="Integrase-like_cat_sf"/>
</dbReference>
<dbReference type="Pfam" id="PF00589">
    <property type="entry name" value="Phage_integrase"/>
    <property type="match status" value="1"/>
</dbReference>
<keyword evidence="7" id="KW-1185">Reference proteome</keyword>
<keyword evidence="2" id="KW-0229">DNA integration</keyword>
<dbReference type="EMBL" id="SMFY01000002">
    <property type="protein sequence ID" value="TCK27997.1"/>
    <property type="molecule type" value="Genomic_DNA"/>
</dbReference>
<comment type="caution">
    <text evidence="6">The sequence shown here is derived from an EMBL/GenBank/DDBJ whole genome shotgun (WGS) entry which is preliminary data.</text>
</comment>
<dbReference type="Pfam" id="PF13356">
    <property type="entry name" value="Arm-DNA-bind_3"/>
    <property type="match status" value="1"/>
</dbReference>
<name>A0A4R1HYV8_ANCAQ</name>
<dbReference type="InterPro" id="IPR038488">
    <property type="entry name" value="Integrase_DNA-bd_sf"/>
</dbReference>
<dbReference type="SUPFAM" id="SSF56349">
    <property type="entry name" value="DNA breaking-rejoining enzymes"/>
    <property type="match status" value="1"/>
</dbReference>
<dbReference type="AlphaFoldDB" id="A0A4R1HYV8"/>
<dbReference type="PANTHER" id="PTHR30629">
    <property type="entry name" value="PROPHAGE INTEGRASE"/>
    <property type="match status" value="1"/>
</dbReference>
<keyword evidence="4" id="KW-0233">DNA recombination</keyword>